<comment type="caution">
    <text evidence="1">The sequence shown here is derived from an EMBL/GenBank/DDBJ whole genome shotgun (WGS) entry which is preliminary data.</text>
</comment>
<organism evidence="1 2">
    <name type="scientific">Methylobacterium longum</name>
    <dbReference type="NCBI Taxonomy" id="767694"/>
    <lineage>
        <taxon>Bacteria</taxon>
        <taxon>Pseudomonadati</taxon>
        <taxon>Pseudomonadota</taxon>
        <taxon>Alphaproteobacteria</taxon>
        <taxon>Hyphomicrobiales</taxon>
        <taxon>Methylobacteriaceae</taxon>
        <taxon>Methylobacterium</taxon>
    </lineage>
</organism>
<accession>A0ABT8AID7</accession>
<dbReference type="Proteomes" id="UP001244297">
    <property type="component" value="Unassembled WGS sequence"/>
</dbReference>
<evidence type="ECO:0000313" key="2">
    <source>
        <dbReference type="Proteomes" id="UP001244297"/>
    </source>
</evidence>
<dbReference type="RefSeq" id="WP_238293151.1">
    <property type="nucleotide sequence ID" value="NZ_BPQS01000063.1"/>
</dbReference>
<protein>
    <submittedName>
        <fullName evidence="1">Uncharacterized protein</fullName>
    </submittedName>
</protein>
<proteinExistence type="predicted"/>
<dbReference type="EMBL" id="JAUFPT010000003">
    <property type="protein sequence ID" value="MDN3569306.1"/>
    <property type="molecule type" value="Genomic_DNA"/>
</dbReference>
<keyword evidence="2" id="KW-1185">Reference proteome</keyword>
<reference evidence="2" key="1">
    <citation type="journal article" date="2019" name="Int. J. Syst. Evol. Microbiol.">
        <title>The Global Catalogue of Microorganisms (GCM) 10K type strain sequencing project: providing services to taxonomists for standard genome sequencing and annotation.</title>
        <authorList>
            <consortium name="The Broad Institute Genomics Platform"/>
            <consortium name="The Broad Institute Genome Sequencing Center for Infectious Disease"/>
            <person name="Wu L."/>
            <person name="Ma J."/>
        </authorList>
    </citation>
    <scope>NUCLEOTIDE SEQUENCE [LARGE SCALE GENOMIC DNA]</scope>
    <source>
        <strain evidence="2">CECT 7806</strain>
    </source>
</reference>
<gene>
    <name evidence="1" type="ORF">QWZ18_01555</name>
</gene>
<sequence length="91" mass="9943">MEAVVDQVLEAQIIGRPVPQEQSEALVKAALFLRECNLPWWPMLTQALHGLGRDTDEVASEEATKAEALKDTDLEGLSRFFAGFQKGDGAS</sequence>
<evidence type="ECO:0000313" key="1">
    <source>
        <dbReference type="EMBL" id="MDN3569306.1"/>
    </source>
</evidence>
<name>A0ABT8AID7_9HYPH</name>